<evidence type="ECO:0000256" key="1">
    <source>
        <dbReference type="ARBA" id="ARBA00004651"/>
    </source>
</evidence>
<dbReference type="STRING" id="321339.SAMN05444340_10492"/>
<evidence type="ECO:0000256" key="3">
    <source>
        <dbReference type="ARBA" id="ARBA00022448"/>
    </source>
</evidence>
<keyword evidence="5 8" id="KW-0812">Transmembrane</keyword>
<dbReference type="Pfam" id="PF03591">
    <property type="entry name" value="AzlC"/>
    <property type="match status" value="1"/>
</dbReference>
<reference evidence="9 10" key="1">
    <citation type="submission" date="2016-10" db="EMBL/GenBank/DDBJ databases">
        <authorList>
            <person name="de Groot N.N."/>
        </authorList>
    </citation>
    <scope>NUCLEOTIDE SEQUENCE [LARGE SCALE GENOMIC DNA]</scope>
    <source>
        <strain evidence="9 10">DSM 26880</strain>
    </source>
</reference>
<feature type="transmembrane region" description="Helical" evidence="8">
    <location>
        <begin position="192"/>
        <end position="209"/>
    </location>
</feature>
<gene>
    <name evidence="9" type="ORF">SAMN05444340_10492</name>
</gene>
<accession>A0A1H3HQ80</accession>
<feature type="transmembrane region" description="Helical" evidence="8">
    <location>
        <begin position="165"/>
        <end position="185"/>
    </location>
</feature>
<comment type="subcellular location">
    <subcellularLocation>
        <location evidence="1">Cell membrane</location>
        <topology evidence="1">Multi-pass membrane protein</topology>
    </subcellularLocation>
</comment>
<evidence type="ECO:0000256" key="6">
    <source>
        <dbReference type="ARBA" id="ARBA00022989"/>
    </source>
</evidence>
<keyword evidence="4" id="KW-1003">Cell membrane</keyword>
<dbReference type="AlphaFoldDB" id="A0A1H3HQ80"/>
<evidence type="ECO:0000256" key="7">
    <source>
        <dbReference type="ARBA" id="ARBA00023136"/>
    </source>
</evidence>
<dbReference type="OrthoDB" id="3579489at2"/>
<dbReference type="PANTHER" id="PTHR34979">
    <property type="entry name" value="INNER MEMBRANE PROTEIN YGAZ"/>
    <property type="match status" value="1"/>
</dbReference>
<organism evidence="9 10">
    <name type="scientific">Citreimonas salinaria</name>
    <dbReference type="NCBI Taxonomy" id="321339"/>
    <lineage>
        <taxon>Bacteria</taxon>
        <taxon>Pseudomonadati</taxon>
        <taxon>Pseudomonadota</taxon>
        <taxon>Alphaproteobacteria</taxon>
        <taxon>Rhodobacterales</taxon>
        <taxon>Roseobacteraceae</taxon>
        <taxon>Citreimonas</taxon>
    </lineage>
</organism>
<sequence>MASQEVKTGFARGVRDGLPFLAVVVPFAMLFGVLATEAGLNVFETLSFSVVVIAGAAQFTALQLMTDNAPVIVVLASALAVNLRMAMYSASITPHLGRLPLWKRIVVAYFLVDQTYAASLIDYEARPDQSLTEKWAYFLGVLTPICLPWYVATVVGALAGESIPTNMGLDFVLPIAFLAMIGPALRTTAHRIAALVAIVAALSLAWMPYNLGLIVSALLGMMAGAEAERRGYFE</sequence>
<proteinExistence type="inferred from homology"/>
<feature type="transmembrane region" description="Helical" evidence="8">
    <location>
        <begin position="135"/>
        <end position="159"/>
    </location>
</feature>
<dbReference type="EMBL" id="FNPF01000004">
    <property type="protein sequence ID" value="SDY17580.1"/>
    <property type="molecule type" value="Genomic_DNA"/>
</dbReference>
<dbReference type="RefSeq" id="WP_089881103.1">
    <property type="nucleotide sequence ID" value="NZ_FNPF01000004.1"/>
</dbReference>
<keyword evidence="10" id="KW-1185">Reference proteome</keyword>
<keyword evidence="3" id="KW-0813">Transport</keyword>
<evidence type="ECO:0000313" key="10">
    <source>
        <dbReference type="Proteomes" id="UP000199286"/>
    </source>
</evidence>
<evidence type="ECO:0000256" key="5">
    <source>
        <dbReference type="ARBA" id="ARBA00022692"/>
    </source>
</evidence>
<evidence type="ECO:0000256" key="2">
    <source>
        <dbReference type="ARBA" id="ARBA00010735"/>
    </source>
</evidence>
<keyword evidence="6 8" id="KW-1133">Transmembrane helix</keyword>
<comment type="similarity">
    <text evidence="2">Belongs to the AzlC family.</text>
</comment>
<dbReference type="InterPro" id="IPR011606">
    <property type="entry name" value="Brnchd-chn_aa_trnsp_permease"/>
</dbReference>
<evidence type="ECO:0000256" key="4">
    <source>
        <dbReference type="ARBA" id="ARBA00022475"/>
    </source>
</evidence>
<feature type="transmembrane region" description="Helical" evidence="8">
    <location>
        <begin position="20"/>
        <end position="40"/>
    </location>
</feature>
<evidence type="ECO:0000256" key="8">
    <source>
        <dbReference type="SAM" id="Phobius"/>
    </source>
</evidence>
<keyword evidence="7 8" id="KW-0472">Membrane</keyword>
<evidence type="ECO:0000313" key="9">
    <source>
        <dbReference type="EMBL" id="SDY17580.1"/>
    </source>
</evidence>
<protein>
    <submittedName>
        <fullName evidence="9">4-azaleucine resistance probable transporter AzlC</fullName>
    </submittedName>
</protein>
<dbReference type="Proteomes" id="UP000199286">
    <property type="component" value="Unassembled WGS sequence"/>
</dbReference>
<dbReference type="GO" id="GO:1903785">
    <property type="term" value="P:L-valine transmembrane transport"/>
    <property type="evidence" value="ECO:0007669"/>
    <property type="project" value="TreeGrafter"/>
</dbReference>
<name>A0A1H3HQ80_9RHOB</name>
<dbReference type="PANTHER" id="PTHR34979:SF1">
    <property type="entry name" value="INNER MEMBRANE PROTEIN YGAZ"/>
    <property type="match status" value="1"/>
</dbReference>
<dbReference type="GO" id="GO:0005886">
    <property type="term" value="C:plasma membrane"/>
    <property type="evidence" value="ECO:0007669"/>
    <property type="project" value="UniProtKB-SubCell"/>
</dbReference>